<sequence>MTTQTEPPAGQPERPATFFESAAEFRDWLAANHETAPELWMGLRKKHVEPRGLTWAEAVPEALCYGWIDSVVQSLGADAVRQRWTPRRNGSTWSKINVALVAQLEAEGRMQPAGRAAYERGRADRTGIYAYEQADSGAFPPEYAARLAASPAAPAFWERAPASYRKQVIHWVLSAKQQATRDRRMDQLIESCAAYLPIPPLRYGDEAGWMRRARVELGEPPAPPRP</sequence>
<evidence type="ECO:0000313" key="3">
    <source>
        <dbReference type="EMBL" id="MBL0004908.1"/>
    </source>
</evidence>
<dbReference type="EMBL" id="JADJIB010000002">
    <property type="protein sequence ID" value="MBK7272728.1"/>
    <property type="molecule type" value="Genomic_DNA"/>
</dbReference>
<proteinExistence type="predicted"/>
<name>A0A935M9H9_9MICO</name>
<dbReference type="Proteomes" id="UP000886632">
    <property type="component" value="Unassembled WGS sequence"/>
</dbReference>
<organism evidence="2 5">
    <name type="scientific">Candidatus Phosphoribacter hodrii</name>
    <dbReference type="NCBI Taxonomy" id="2953743"/>
    <lineage>
        <taxon>Bacteria</taxon>
        <taxon>Bacillati</taxon>
        <taxon>Actinomycetota</taxon>
        <taxon>Actinomycetes</taxon>
        <taxon>Micrococcales</taxon>
        <taxon>Dermatophilaceae</taxon>
        <taxon>Candidatus Phosphoribacter</taxon>
    </lineage>
</organism>
<comment type="caution">
    <text evidence="2">The sequence shown here is derived from an EMBL/GenBank/DDBJ whole genome shotgun (WGS) entry which is preliminary data.</text>
</comment>
<evidence type="ECO:0000313" key="4">
    <source>
        <dbReference type="Proteomes" id="UP000718281"/>
    </source>
</evidence>
<dbReference type="Proteomes" id="UP000726105">
    <property type="component" value="Unassembled WGS sequence"/>
</dbReference>
<evidence type="ECO:0000313" key="5">
    <source>
        <dbReference type="Proteomes" id="UP000726105"/>
    </source>
</evidence>
<dbReference type="Proteomes" id="UP000718281">
    <property type="component" value="Unassembled WGS sequence"/>
</dbReference>
<dbReference type="EMBL" id="JADKGK010000022">
    <property type="protein sequence ID" value="MBL0004908.1"/>
    <property type="molecule type" value="Genomic_DNA"/>
</dbReference>
<dbReference type="AlphaFoldDB" id="A0A935M9H9"/>
<evidence type="ECO:0000313" key="1">
    <source>
        <dbReference type="EMBL" id="MBK6300399.1"/>
    </source>
</evidence>
<dbReference type="Pfam" id="PF13376">
    <property type="entry name" value="OmdA"/>
    <property type="match status" value="1"/>
</dbReference>
<evidence type="ECO:0000313" key="2">
    <source>
        <dbReference type="EMBL" id="MBK7272728.1"/>
    </source>
</evidence>
<reference evidence="4 5" key="1">
    <citation type="submission" date="2020-10" db="EMBL/GenBank/DDBJ databases">
        <title>Connecting structure to function with the recovery of over 1000 high-quality activated sludge metagenome-assembled genomes encoding full-length rRNA genes using long-read sequencing.</title>
        <authorList>
            <person name="Singleton C.M."/>
            <person name="Petriglieri F."/>
            <person name="Kristensen J.M."/>
            <person name="Kirkegaard R.H."/>
            <person name="Michaelsen T.Y."/>
            <person name="Andersen M.H."/>
            <person name="Karst S.M."/>
            <person name="Dueholm M.S."/>
            <person name="Nielsen P.H."/>
            <person name="Albertsen M."/>
        </authorList>
    </citation>
    <scope>NUCLEOTIDE SEQUENCE [LARGE SCALE GENOMIC DNA]</scope>
    <source>
        <strain evidence="1">AalE_18-Q3-R2-46_BAT3C.188</strain>
        <strain evidence="2">Ega_18-Q3-R5-49_MAXAC.001</strain>
        <strain evidence="3">Ribe_18-Q3-R11-54_MAXAC.001</strain>
    </source>
</reference>
<dbReference type="EMBL" id="JADIXZ010000003">
    <property type="protein sequence ID" value="MBK6300399.1"/>
    <property type="molecule type" value="Genomic_DNA"/>
</dbReference>
<gene>
    <name evidence="1" type="ORF">IPF40_04840</name>
    <name evidence="2" type="ORF">IPI13_06010</name>
    <name evidence="3" type="ORF">IPP00_13280</name>
</gene>
<protein>
    <submittedName>
        <fullName evidence="2">YdeI/OmpD-associated family protein</fullName>
    </submittedName>
</protein>
<accession>A0A935M9H9</accession>